<dbReference type="AlphaFoldDB" id="A0A9D1H0M1"/>
<protein>
    <recommendedName>
        <fullName evidence="3">Protein ImuA</fullName>
    </recommendedName>
</protein>
<organism evidence="1 2">
    <name type="scientific">Candidatus Avipropionibacterium avicola</name>
    <dbReference type="NCBI Taxonomy" id="2840701"/>
    <lineage>
        <taxon>Bacteria</taxon>
        <taxon>Bacillati</taxon>
        <taxon>Actinomycetota</taxon>
        <taxon>Actinomycetes</taxon>
        <taxon>Propionibacteriales</taxon>
        <taxon>Propionibacteriaceae</taxon>
        <taxon>Propionibacteriaceae incertae sedis</taxon>
        <taxon>Candidatus Avipropionibacterium</taxon>
    </lineage>
</organism>
<reference evidence="1" key="1">
    <citation type="submission" date="2020-10" db="EMBL/GenBank/DDBJ databases">
        <authorList>
            <person name="Gilroy R."/>
        </authorList>
    </citation>
    <scope>NUCLEOTIDE SEQUENCE</scope>
    <source>
        <strain evidence="1">ChiGjej1B1-24693</strain>
    </source>
</reference>
<proteinExistence type="predicted"/>
<dbReference type="Proteomes" id="UP000886842">
    <property type="component" value="Unassembled WGS sequence"/>
</dbReference>
<comment type="caution">
    <text evidence="1">The sequence shown here is derived from an EMBL/GenBank/DDBJ whole genome shotgun (WGS) entry which is preliminary data.</text>
</comment>
<evidence type="ECO:0008006" key="3">
    <source>
        <dbReference type="Google" id="ProtNLM"/>
    </source>
</evidence>
<name>A0A9D1H0M1_9ACTN</name>
<reference evidence="1" key="2">
    <citation type="journal article" date="2021" name="PeerJ">
        <title>Extensive microbial diversity within the chicken gut microbiome revealed by metagenomics and culture.</title>
        <authorList>
            <person name="Gilroy R."/>
            <person name="Ravi A."/>
            <person name="Getino M."/>
            <person name="Pursley I."/>
            <person name="Horton D.L."/>
            <person name="Alikhan N.F."/>
            <person name="Baker D."/>
            <person name="Gharbi K."/>
            <person name="Hall N."/>
            <person name="Watson M."/>
            <person name="Adriaenssens E.M."/>
            <person name="Foster-Nyarko E."/>
            <person name="Jarju S."/>
            <person name="Secka A."/>
            <person name="Antonio M."/>
            <person name="Oren A."/>
            <person name="Chaudhuri R.R."/>
            <person name="La Ragione R."/>
            <person name="Hildebrand F."/>
            <person name="Pallen M.J."/>
        </authorList>
    </citation>
    <scope>NUCLEOTIDE SEQUENCE</scope>
    <source>
        <strain evidence="1">ChiGjej1B1-24693</strain>
    </source>
</reference>
<evidence type="ECO:0000313" key="1">
    <source>
        <dbReference type="EMBL" id="HIT76827.1"/>
    </source>
</evidence>
<dbReference type="EMBL" id="DVLP01000422">
    <property type="protein sequence ID" value="HIT76827.1"/>
    <property type="molecule type" value="Genomic_DNA"/>
</dbReference>
<sequence>MAVSALPVGPDSRSATIEALRARMERVQGGPRVPVAMASDLAGLVQLRTGNSYRVDRASLALTLLAEPSRAGSWVAVVGVADLGVEAAAEYGLNLDRTIWVPDPGVDWPEVAATLVDVVPLVWLSPSGPVRPRTASRLRARLRKRSTTLLVQGDWPGCDSELRIAGQQWHGVGHGRGRLRSRLVEVECVRPGAPVRRARVRLPLEAGSGDGVAPLDGLGDRVREAAG</sequence>
<accession>A0A9D1H0M1</accession>
<evidence type="ECO:0000313" key="2">
    <source>
        <dbReference type="Proteomes" id="UP000886842"/>
    </source>
</evidence>
<gene>
    <name evidence="1" type="ORF">IAA98_14705</name>
</gene>